<dbReference type="InterPro" id="IPR007161">
    <property type="entry name" value="DUF364"/>
</dbReference>
<dbReference type="EMBL" id="MTPX02000028">
    <property type="protein sequence ID" value="PHP53215.1"/>
    <property type="molecule type" value="Genomic_DNA"/>
</dbReference>
<dbReference type="Pfam" id="PF04016">
    <property type="entry name" value="DUF364"/>
    <property type="match status" value="1"/>
</dbReference>
<dbReference type="Pfam" id="PF13938">
    <property type="entry name" value="DUF4213"/>
    <property type="match status" value="1"/>
</dbReference>
<feature type="domain" description="DUF4213" evidence="2">
    <location>
        <begin position="8"/>
        <end position="91"/>
    </location>
</feature>
<proteinExistence type="predicted"/>
<sequence>MVSPWEVYEALIDDLPDGVAVVASDRGPRWTRVLNSVDGLGSAWSLTATTRPAACADISDAGRPLRDVAALVKSWNLAEASVGLAAINSWYSRSEVAASHGFVPTGDGLTWAQVFDPYRDAVADKTVAIIGHFPFAGRALGRAGEVWTLERDPRPGDYPDSACEYLLPQADYVFISSSSLVNKTMPRLIDLAVGGGAHTVLVGPSTPMHPLFLDLGVATVTGFVPALSVRSGVDLEKLGASGEIGPGTRMHLHAVGQ</sequence>
<evidence type="ECO:0000259" key="1">
    <source>
        <dbReference type="Pfam" id="PF04016"/>
    </source>
</evidence>
<dbReference type="Proteomes" id="UP000194577">
    <property type="component" value="Unassembled WGS sequence"/>
</dbReference>
<protein>
    <recommendedName>
        <fullName evidence="5">Heavy-metal chelation</fullName>
    </recommendedName>
</protein>
<evidence type="ECO:0000313" key="4">
    <source>
        <dbReference type="Proteomes" id="UP000194577"/>
    </source>
</evidence>
<dbReference type="SUPFAM" id="SSF159713">
    <property type="entry name" value="Dhaf3308-like"/>
    <property type="match status" value="1"/>
</dbReference>
<evidence type="ECO:0000259" key="2">
    <source>
        <dbReference type="Pfam" id="PF13938"/>
    </source>
</evidence>
<feature type="domain" description="Putative heavy-metal chelation" evidence="1">
    <location>
        <begin position="114"/>
        <end position="225"/>
    </location>
</feature>
<organism evidence="3 4">
    <name type="scientific">Actinomyces ruminis</name>
    <dbReference type="NCBI Taxonomy" id="1937003"/>
    <lineage>
        <taxon>Bacteria</taxon>
        <taxon>Bacillati</taxon>
        <taxon>Actinomycetota</taxon>
        <taxon>Actinomycetes</taxon>
        <taxon>Actinomycetales</taxon>
        <taxon>Actinomycetaceae</taxon>
        <taxon>Actinomyces</taxon>
    </lineage>
</organism>
<evidence type="ECO:0000313" key="3">
    <source>
        <dbReference type="EMBL" id="PHP53215.1"/>
    </source>
</evidence>
<gene>
    <name evidence="3" type="ORF">BW737_004380</name>
</gene>
<accession>A0ABX4MCJ6</accession>
<dbReference type="Gene3D" id="3.40.50.11590">
    <property type="match status" value="1"/>
</dbReference>
<dbReference type="RefSeq" id="WP_086615047.1">
    <property type="nucleotide sequence ID" value="NZ_MTPX02000028.1"/>
</dbReference>
<dbReference type="InterPro" id="IPR025251">
    <property type="entry name" value="DUF4213"/>
</dbReference>
<evidence type="ECO:0008006" key="5">
    <source>
        <dbReference type="Google" id="ProtNLM"/>
    </source>
</evidence>
<dbReference type="Gene3D" id="3.30.390.100">
    <property type="match status" value="1"/>
</dbReference>
<reference evidence="3 4" key="1">
    <citation type="submission" date="2017-10" db="EMBL/GenBank/DDBJ databases">
        <title>Draft genome sequence of cellulolytic Actinomyces sp CtC72 isolated from cattle rumen fluid.</title>
        <authorList>
            <person name="Joshi A.J."/>
            <person name="Vasudevan G."/>
            <person name="Lanjekar V.B."/>
            <person name="Hivarkar S."/>
            <person name="Engineer A."/>
            <person name="Pore S.D."/>
            <person name="Dhakephalkar P.K."/>
            <person name="Dagar S."/>
        </authorList>
    </citation>
    <scope>NUCLEOTIDE SEQUENCE [LARGE SCALE GENOMIC DNA]</scope>
    <source>
        <strain evidence="4">CtC72</strain>
    </source>
</reference>
<name>A0ABX4MCJ6_9ACTO</name>
<keyword evidence="4" id="KW-1185">Reference proteome</keyword>
<comment type="caution">
    <text evidence="3">The sequence shown here is derived from an EMBL/GenBank/DDBJ whole genome shotgun (WGS) entry which is preliminary data.</text>
</comment>